<dbReference type="AlphaFoldDB" id="A0A839SHI9"/>
<sequence length="165" mass="19395">MLFIGCNHSAPSELSKNGNSEIIIQKKNCLDALSEFADTLKVDNVGLLNDTNKEKNNVIKNCHLKDYRHEIKMQSAIVLIMLKFYNYDLKQGWAHERAAVLADMSNLTNQIIFEYAYLYYGKERYYTEDLYVEDVISFIKKNPVFLKNSQIKKQYDNSFKFNRKR</sequence>
<evidence type="ECO:0000313" key="2">
    <source>
        <dbReference type="Proteomes" id="UP000539265"/>
    </source>
</evidence>
<dbReference type="EMBL" id="JACHWX010000009">
    <property type="protein sequence ID" value="MBB3056754.1"/>
    <property type="molecule type" value="Genomic_DNA"/>
</dbReference>
<name>A0A839SHI9_9SPHI</name>
<comment type="caution">
    <text evidence="1">The sequence shown here is derived from an EMBL/GenBank/DDBJ whole genome shotgun (WGS) entry which is preliminary data.</text>
</comment>
<evidence type="ECO:0000313" key="1">
    <source>
        <dbReference type="EMBL" id="MBB3056754.1"/>
    </source>
</evidence>
<proteinExistence type="predicted"/>
<dbReference type="Proteomes" id="UP000539265">
    <property type="component" value="Unassembled WGS sequence"/>
</dbReference>
<reference evidence="1" key="1">
    <citation type="submission" date="2020-08" db="EMBL/GenBank/DDBJ databases">
        <title>Genomic Encyclopedia of Type Strains, Phase III (KMG-III): the genomes of soil and plant-associated and newly described type strains.</title>
        <authorList>
            <person name="Whitman W."/>
        </authorList>
    </citation>
    <scope>NUCLEOTIDE SEQUENCE [LARGE SCALE GENOMIC DNA]</scope>
    <source>
        <strain evidence="1">CECT 8628</strain>
    </source>
</reference>
<dbReference type="RefSeq" id="WP_096356064.1">
    <property type="nucleotide sequence ID" value="NZ_JACHWX010000009.1"/>
</dbReference>
<keyword evidence="2" id="KW-1185">Reference proteome</keyword>
<gene>
    <name evidence="1" type="ORF">FHS11_003180</name>
</gene>
<protein>
    <submittedName>
        <fullName evidence="1">Uncharacterized protein</fullName>
    </submittedName>
</protein>
<organism evidence="1 2">
    <name type="scientific">Mucilaginibacter gotjawali</name>
    <dbReference type="NCBI Taxonomy" id="1550579"/>
    <lineage>
        <taxon>Bacteria</taxon>
        <taxon>Pseudomonadati</taxon>
        <taxon>Bacteroidota</taxon>
        <taxon>Sphingobacteriia</taxon>
        <taxon>Sphingobacteriales</taxon>
        <taxon>Sphingobacteriaceae</taxon>
        <taxon>Mucilaginibacter</taxon>
    </lineage>
</organism>
<accession>A0A839SHI9</accession>